<dbReference type="GeneID" id="57094373"/>
<reference evidence="1 2" key="1">
    <citation type="submission" date="2015-02" db="EMBL/GenBank/DDBJ databases">
        <title>Nostoc linckia genome annotation.</title>
        <authorList>
            <person name="Zhou Z."/>
        </authorList>
    </citation>
    <scope>NUCLEOTIDE SEQUENCE [LARGE SCALE GENOMIC DNA]</scope>
    <source>
        <strain evidence="2">z8</strain>
    </source>
</reference>
<dbReference type="Proteomes" id="UP000222310">
    <property type="component" value="Unassembled WGS sequence"/>
</dbReference>
<evidence type="ECO:0000313" key="1">
    <source>
        <dbReference type="EMBL" id="PHK06813.1"/>
    </source>
</evidence>
<comment type="caution">
    <text evidence="1">The sequence shown here is derived from an EMBL/GenBank/DDBJ whole genome shotgun (WGS) entry which is preliminary data.</text>
</comment>
<protein>
    <submittedName>
        <fullName evidence="1">Uncharacterized protein</fullName>
    </submittedName>
</protein>
<dbReference type="RefSeq" id="WP_099066600.1">
    <property type="nucleotide sequence ID" value="NZ_LAHD01000005.1"/>
</dbReference>
<organism evidence="1 2">
    <name type="scientific">Nostoc linckia z8</name>
    <dbReference type="NCBI Taxonomy" id="1628746"/>
    <lineage>
        <taxon>Bacteria</taxon>
        <taxon>Bacillati</taxon>
        <taxon>Cyanobacteriota</taxon>
        <taxon>Cyanophyceae</taxon>
        <taxon>Nostocales</taxon>
        <taxon>Nostocaceae</taxon>
        <taxon>Nostoc</taxon>
    </lineage>
</organism>
<dbReference type="AlphaFoldDB" id="A0A9Q6ENH7"/>
<accession>A0A9Q6ENH7</accession>
<sequence>MCDASGGLRQRGSKLGRLHSNHIDWVRSLVKQCQDASVPVFVKQLGENVVNSLPYIDGVAVTNTKLNYAIEKAAMCQNFLKICKLGSFQNYES</sequence>
<name>A0A9Q6ENH7_NOSLI</name>
<proteinExistence type="predicted"/>
<dbReference type="EMBL" id="LAHD01000005">
    <property type="protein sequence ID" value="PHK06813.1"/>
    <property type="molecule type" value="Genomic_DNA"/>
</dbReference>
<gene>
    <name evidence="1" type="ORF">VF08_03515</name>
</gene>
<evidence type="ECO:0000313" key="2">
    <source>
        <dbReference type="Proteomes" id="UP000222310"/>
    </source>
</evidence>